<dbReference type="Pfam" id="PF04851">
    <property type="entry name" value="ResIII"/>
    <property type="match status" value="1"/>
</dbReference>
<dbReference type="RefSeq" id="WP_021477687.1">
    <property type="nucleotide sequence ID" value="NZ_AVPH01000248.1"/>
</dbReference>
<dbReference type="NCBIfam" id="TIGR00631">
    <property type="entry name" value="uvrb"/>
    <property type="match status" value="1"/>
</dbReference>
<dbReference type="HAMAP" id="MF_00204">
    <property type="entry name" value="UvrB"/>
    <property type="match status" value="1"/>
</dbReference>
<evidence type="ECO:0000256" key="1">
    <source>
        <dbReference type="ARBA" id="ARBA00004496"/>
    </source>
</evidence>
<dbReference type="EMBL" id="AVPH01000248">
    <property type="protein sequence ID" value="ERE04905.1"/>
    <property type="molecule type" value="Genomic_DNA"/>
</dbReference>
<protein>
    <recommendedName>
        <fullName evidence="12 13">UvrABC system protein B</fullName>
        <shortName evidence="13">Protein UvrB</shortName>
    </recommendedName>
    <alternativeName>
        <fullName evidence="13">Excinuclease ABC subunit B</fullName>
    </alternativeName>
</protein>
<evidence type="ECO:0000259" key="18">
    <source>
        <dbReference type="PROSITE" id="PS51194"/>
    </source>
</evidence>
<keyword evidence="5 13" id="KW-0227">DNA damage</keyword>
<dbReference type="Gene3D" id="6.10.140.240">
    <property type="match status" value="1"/>
</dbReference>
<feature type="coiled-coil region" evidence="15">
    <location>
        <begin position="618"/>
        <end position="664"/>
    </location>
</feature>
<evidence type="ECO:0000256" key="2">
    <source>
        <dbReference type="ARBA" id="ARBA00008533"/>
    </source>
</evidence>
<evidence type="ECO:0000256" key="3">
    <source>
        <dbReference type="ARBA" id="ARBA00022490"/>
    </source>
</evidence>
<dbReference type="Pfam" id="PF00271">
    <property type="entry name" value="Helicase_C"/>
    <property type="match status" value="1"/>
</dbReference>
<dbReference type="Proteomes" id="UP000016426">
    <property type="component" value="Unassembled WGS sequence"/>
</dbReference>
<keyword evidence="20" id="KW-1185">Reference proteome</keyword>
<evidence type="ECO:0000256" key="11">
    <source>
        <dbReference type="ARBA" id="ARBA00026033"/>
    </source>
</evidence>
<evidence type="ECO:0000256" key="5">
    <source>
        <dbReference type="ARBA" id="ARBA00022763"/>
    </source>
</evidence>
<evidence type="ECO:0000256" key="12">
    <source>
        <dbReference type="ARBA" id="ARBA00029504"/>
    </source>
</evidence>
<keyword evidence="6 13" id="KW-0228">DNA excision</keyword>
<feature type="domain" description="Helicase ATP-binding" evidence="17">
    <location>
        <begin position="31"/>
        <end position="164"/>
    </location>
</feature>
<evidence type="ECO:0000256" key="6">
    <source>
        <dbReference type="ARBA" id="ARBA00022769"/>
    </source>
</evidence>
<dbReference type="NCBIfam" id="NF003673">
    <property type="entry name" value="PRK05298.1"/>
    <property type="match status" value="1"/>
</dbReference>
<dbReference type="InterPro" id="IPR036876">
    <property type="entry name" value="UVR_dom_sf"/>
</dbReference>
<evidence type="ECO:0000256" key="7">
    <source>
        <dbReference type="ARBA" id="ARBA00022840"/>
    </source>
</evidence>
<dbReference type="InterPro" id="IPR001650">
    <property type="entry name" value="Helicase_C-like"/>
</dbReference>
<feature type="binding site" evidence="13">
    <location>
        <begin position="44"/>
        <end position="51"/>
    </location>
    <ligand>
        <name>ATP</name>
        <dbReference type="ChEBI" id="CHEBI:30616"/>
    </ligand>
</feature>
<reference evidence="19 20" key="1">
    <citation type="journal article" date="2013" name="Genome Announc.">
        <title>Genome Sequence of the Pigment-Producing Bacterium Pseudogulbenkiania ferrooxidans, Isolated from Loktak Lake.</title>
        <authorList>
            <person name="Puranik S."/>
            <person name="Talkal R."/>
            <person name="Qureshi A."/>
            <person name="Khardenavis A."/>
            <person name="Kapley A."/>
            <person name="Purohit H.J."/>
        </authorList>
    </citation>
    <scope>NUCLEOTIDE SEQUENCE [LARGE SCALE GENOMIC DNA]</scope>
    <source>
        <strain evidence="19 20">EGD-HP2</strain>
    </source>
</reference>
<dbReference type="CDD" id="cd18790">
    <property type="entry name" value="SF2_C_UvrB"/>
    <property type="match status" value="1"/>
</dbReference>
<evidence type="ECO:0000256" key="4">
    <source>
        <dbReference type="ARBA" id="ARBA00022741"/>
    </source>
</evidence>
<proteinExistence type="inferred from homology"/>
<dbReference type="InterPro" id="IPR027417">
    <property type="entry name" value="P-loop_NTPase"/>
</dbReference>
<evidence type="ECO:0000259" key="17">
    <source>
        <dbReference type="PROSITE" id="PS51192"/>
    </source>
</evidence>
<keyword evidence="8 13" id="KW-0267">Excision nuclease</keyword>
<evidence type="ECO:0000313" key="19">
    <source>
        <dbReference type="EMBL" id="ERE04905.1"/>
    </source>
</evidence>
<evidence type="ECO:0000256" key="10">
    <source>
        <dbReference type="ARBA" id="ARBA00023236"/>
    </source>
</evidence>
<dbReference type="SMART" id="SM00490">
    <property type="entry name" value="HELICc"/>
    <property type="match status" value="1"/>
</dbReference>
<dbReference type="InterPro" id="IPR006935">
    <property type="entry name" value="Helicase/UvrB_N"/>
</dbReference>
<keyword evidence="15" id="KW-0175">Coiled coil</keyword>
<comment type="similarity">
    <text evidence="2 13 14">Belongs to the UvrB family.</text>
</comment>
<accession>A0ABN0N580</accession>
<feature type="domain" description="UVR" evidence="16">
    <location>
        <begin position="629"/>
        <end position="664"/>
    </location>
</feature>
<dbReference type="Pfam" id="PF02151">
    <property type="entry name" value="UVR"/>
    <property type="match status" value="1"/>
</dbReference>
<comment type="domain">
    <text evidence="13">The beta-hairpin motif is involved in DNA binding.</text>
</comment>
<dbReference type="PROSITE" id="PS51194">
    <property type="entry name" value="HELICASE_CTER"/>
    <property type="match status" value="1"/>
</dbReference>
<evidence type="ECO:0000256" key="14">
    <source>
        <dbReference type="RuleBase" id="RU003587"/>
    </source>
</evidence>
<keyword evidence="3 13" id="KW-0963">Cytoplasm</keyword>
<dbReference type="InterPro" id="IPR014001">
    <property type="entry name" value="Helicase_ATP-bd"/>
</dbReference>
<gene>
    <name evidence="13" type="primary">uvrB</name>
    <name evidence="19" type="ORF">O166_10765</name>
</gene>
<organism evidence="19 20">
    <name type="scientific">Pseudogulbenkiania ferrooxidans EGD-HP2</name>
    <dbReference type="NCBI Taxonomy" id="1388764"/>
    <lineage>
        <taxon>Bacteria</taxon>
        <taxon>Pseudomonadati</taxon>
        <taxon>Pseudomonadota</taxon>
        <taxon>Betaproteobacteria</taxon>
        <taxon>Neisseriales</taxon>
        <taxon>Chromobacteriaceae</taxon>
        <taxon>Pseudogulbenkiania</taxon>
    </lineage>
</organism>
<comment type="subunit">
    <text evidence="11 13 14">Forms a heterotetramer with UvrA during the search for lesions. Interacts with UvrC in an incision complex.</text>
</comment>
<dbReference type="InterPro" id="IPR041471">
    <property type="entry name" value="UvrB_inter"/>
</dbReference>
<comment type="subcellular location">
    <subcellularLocation>
        <location evidence="1 13 14">Cytoplasm</location>
    </subcellularLocation>
</comment>
<dbReference type="Pfam" id="PF12344">
    <property type="entry name" value="UvrB"/>
    <property type="match status" value="1"/>
</dbReference>
<keyword evidence="4 13" id="KW-0547">Nucleotide-binding</keyword>
<dbReference type="InterPro" id="IPR004807">
    <property type="entry name" value="UvrB"/>
</dbReference>
<dbReference type="Gene3D" id="4.10.860.10">
    <property type="entry name" value="UVR domain"/>
    <property type="match status" value="1"/>
</dbReference>
<keyword evidence="7 13" id="KW-0067">ATP-binding</keyword>
<comment type="function">
    <text evidence="13">The UvrABC repair system catalyzes the recognition and processing of DNA lesions. A damage recognition complex composed of 2 UvrA and 2 UvrB subunits scans DNA for abnormalities. Upon binding of the UvrA(2)B(2) complex to a putative damaged site, the DNA wraps around one UvrB monomer. DNA wrap is dependent on ATP binding by UvrB and probably causes local melting of the DNA helix, facilitating insertion of UvrB beta-hairpin between the DNA strands. Then UvrB probes one DNA strand for the presence of a lesion. If a lesion is found the UvrA subunits dissociate and the UvrB-DNA preincision complex is formed. This complex is subsequently bound by UvrC and the second UvrB is released. If no lesion is found, the DNA wraps around the other UvrB subunit that will check the other stand for damage.</text>
</comment>
<dbReference type="PROSITE" id="PS51192">
    <property type="entry name" value="HELICASE_ATP_BIND_1"/>
    <property type="match status" value="1"/>
</dbReference>
<sequence>MLLTFPDSPFQLNQPFPPAGDQPSAIEKLVEGLSDGLSYQTLLGVTGSGKTYTMANVIAQTGRPAIIMAHNKTLAAQLYSEMREFFPHNAVEYFVSYYDYYQPEAYVPSRDLFIEKDSSINEHIEQMRLSATKSILERPDCIIVATVSAIYGIGDPSDYHQMILHLKEGETTPQRDIISRLTTMQYSRNDLDFGRGTFRVRGDVIDIYPAESSDTALRVSLFDDEVETLTLFDPLTGTTKQRVGRFTVFPSSHYVTPRDTVLRACEQIKDELRYRIEWYQKEGKLVEAQRIEQRTRFDLEMLYEMGFCKGIENYSRHFSGRGPGDPPPTLIDYLPKSALMFIDESHVTVPQVGAMYKGDAARKANLVEYGFRLPSAADNRPLKFHEFEQLMPQTIFVSATPAVYEKDHAGQVVEQVVRPTGLVDPQLEIRPVATQVDDLLSEIRDRMERGERVLVTTLTKRMAEQLADYYTEHGVKVRYLHSDIDTVERVEILRDLRLGVFDVLIGINLLREGLDIPEVSLVAILDADKEGFLRSERSLIQTIGRAARNLNGRALLYADRITDSMRKAMDETERRRAKQMAFNAEHGIIPRGVEKKVKDIIDGVYSVEAERKKLVDEAKVAMMDEKTLSKEIKRLEKEMLEAARNLEFERAARIRDELKQLKEKAWLSEL</sequence>
<dbReference type="SMART" id="SM00487">
    <property type="entry name" value="DEXDc"/>
    <property type="match status" value="1"/>
</dbReference>
<evidence type="ECO:0000256" key="8">
    <source>
        <dbReference type="ARBA" id="ARBA00022881"/>
    </source>
</evidence>
<dbReference type="PANTHER" id="PTHR24029:SF0">
    <property type="entry name" value="UVRABC SYSTEM PROTEIN B"/>
    <property type="match status" value="1"/>
</dbReference>
<dbReference type="CDD" id="cd17916">
    <property type="entry name" value="DEXHc_UvrB"/>
    <property type="match status" value="1"/>
</dbReference>
<comment type="caution">
    <text evidence="19">The sequence shown here is derived from an EMBL/GenBank/DDBJ whole genome shotgun (WGS) entry which is preliminary data.</text>
</comment>
<dbReference type="Gene3D" id="3.40.50.300">
    <property type="entry name" value="P-loop containing nucleotide triphosphate hydrolases"/>
    <property type="match status" value="3"/>
</dbReference>
<dbReference type="InterPro" id="IPR024759">
    <property type="entry name" value="UvrB_YAD/RRR_dom"/>
</dbReference>
<dbReference type="SUPFAM" id="SSF52540">
    <property type="entry name" value="P-loop containing nucleoside triphosphate hydrolases"/>
    <property type="match status" value="2"/>
</dbReference>
<dbReference type="PANTHER" id="PTHR24029">
    <property type="entry name" value="UVRABC SYSTEM PROTEIN B"/>
    <property type="match status" value="1"/>
</dbReference>
<dbReference type="PROSITE" id="PS50151">
    <property type="entry name" value="UVR"/>
    <property type="match status" value="1"/>
</dbReference>
<keyword evidence="10 13" id="KW-0742">SOS response</keyword>
<evidence type="ECO:0000313" key="20">
    <source>
        <dbReference type="Proteomes" id="UP000016426"/>
    </source>
</evidence>
<dbReference type="SUPFAM" id="SSF46600">
    <property type="entry name" value="C-terminal UvrC-binding domain of UvrB"/>
    <property type="match status" value="1"/>
</dbReference>
<dbReference type="Pfam" id="PF17757">
    <property type="entry name" value="UvrB_inter"/>
    <property type="match status" value="1"/>
</dbReference>
<keyword evidence="9 13" id="KW-0234">DNA repair</keyword>
<feature type="short sequence motif" description="Beta-hairpin" evidence="13">
    <location>
        <begin position="97"/>
        <end position="120"/>
    </location>
</feature>
<evidence type="ECO:0000259" key="16">
    <source>
        <dbReference type="PROSITE" id="PS50151"/>
    </source>
</evidence>
<evidence type="ECO:0000256" key="9">
    <source>
        <dbReference type="ARBA" id="ARBA00023204"/>
    </source>
</evidence>
<evidence type="ECO:0000256" key="15">
    <source>
        <dbReference type="SAM" id="Coils"/>
    </source>
</evidence>
<name>A0ABN0N580_9NEIS</name>
<dbReference type="InterPro" id="IPR001943">
    <property type="entry name" value="UVR_dom"/>
</dbReference>
<evidence type="ECO:0000256" key="13">
    <source>
        <dbReference type="HAMAP-Rule" id="MF_00204"/>
    </source>
</evidence>
<feature type="domain" description="Helicase C-terminal" evidence="18">
    <location>
        <begin position="435"/>
        <end position="601"/>
    </location>
</feature>